<dbReference type="EMBL" id="KQ964260">
    <property type="protein sequence ID" value="KXJ88034.1"/>
    <property type="molecule type" value="Genomic_DNA"/>
</dbReference>
<evidence type="ECO:0000313" key="3">
    <source>
        <dbReference type="EMBL" id="KXJ88034.1"/>
    </source>
</evidence>
<dbReference type="Proteomes" id="UP000070501">
    <property type="component" value="Unassembled WGS sequence"/>
</dbReference>
<dbReference type="STRING" id="196109.A0A136ISP8"/>
<evidence type="ECO:0000313" key="4">
    <source>
        <dbReference type="Proteomes" id="UP000070501"/>
    </source>
</evidence>
<evidence type="ECO:0000256" key="1">
    <source>
        <dbReference type="SAM" id="MobiDB-lite"/>
    </source>
</evidence>
<keyword evidence="4" id="KW-1185">Reference proteome</keyword>
<feature type="region of interest" description="Disordered" evidence="1">
    <location>
        <begin position="530"/>
        <end position="559"/>
    </location>
</feature>
<organism evidence="3 4">
    <name type="scientific">Microdochium bolleyi</name>
    <dbReference type="NCBI Taxonomy" id="196109"/>
    <lineage>
        <taxon>Eukaryota</taxon>
        <taxon>Fungi</taxon>
        <taxon>Dikarya</taxon>
        <taxon>Ascomycota</taxon>
        <taxon>Pezizomycotina</taxon>
        <taxon>Sordariomycetes</taxon>
        <taxon>Xylariomycetidae</taxon>
        <taxon>Xylariales</taxon>
        <taxon>Microdochiaceae</taxon>
        <taxon>Microdochium</taxon>
    </lineage>
</organism>
<feature type="compositionally biased region" description="Acidic residues" evidence="1">
    <location>
        <begin position="547"/>
        <end position="557"/>
    </location>
</feature>
<name>A0A136ISP8_9PEZI</name>
<reference evidence="4" key="1">
    <citation type="submission" date="2016-02" db="EMBL/GenBank/DDBJ databases">
        <title>Draft genome sequence of Microdochium bolleyi, a fungal endophyte of beachgrass.</title>
        <authorList>
            <consortium name="DOE Joint Genome Institute"/>
            <person name="David A.S."/>
            <person name="May G."/>
            <person name="Haridas S."/>
            <person name="Lim J."/>
            <person name="Wang M."/>
            <person name="Labutti K."/>
            <person name="Lipzen A."/>
            <person name="Barry K."/>
            <person name="Grigoriev I.V."/>
        </authorList>
    </citation>
    <scope>NUCLEOTIDE SEQUENCE [LARGE SCALE GENOMIC DNA]</scope>
    <source>
        <strain evidence="4">J235TASD1</strain>
    </source>
</reference>
<protein>
    <recommendedName>
        <fullName evidence="2">F-box domain-containing protein</fullName>
    </recommendedName>
</protein>
<evidence type="ECO:0000259" key="2">
    <source>
        <dbReference type="PROSITE" id="PS50181"/>
    </source>
</evidence>
<feature type="region of interest" description="Disordered" evidence="1">
    <location>
        <begin position="350"/>
        <end position="377"/>
    </location>
</feature>
<gene>
    <name evidence="3" type="ORF">Micbo1qcDRAFT_178671</name>
</gene>
<dbReference type="AlphaFoldDB" id="A0A136ISP8"/>
<sequence>MSPLLRLPAELLQHIIAEAHPDDFESLMLTCTHVFRSGNSLLAEHNTYKKLFRHIRVATQAGPDTFAAEDLADYLIFMARHPRAAKHVQALSVGANEDFRRPRDDPWQDPGLTWLRSSAAEQVPQDGNRLAAGNTTLTRLVTESPWLSAPYCDRDTWLARVLQFRGQDDGTTHLTPIEVVDGRLSAPQRCDITVASLLILLLSKLDGLQKFTCGWYIDFSEKGPCQHDPSVYRVLRLMCAAAHVEHGRTLPGDEDAGESGHTIRCITTQGEEMNDGDTSKVTPIISSPLRHLREVYLCRSDNEAYVHATTWDPLLTLPDIHTFYATRLAGIHNPDTVRVDTGDDSWVWDEDDQDPEEPRIILRPGAPPADPLAGDSSRLSPVQRLELGSCVMDPAGMAAMLARTPRLTTLRYLHGTQREVCSDWDVAGFIDAILATSYEPVTSETAVTTCARQGNDDGDPADAQRLLHNVIPRHHSLADQITDLALGVEFLAGGNPSSRIQSLHGFTALRRLEISIELFLDSWVDVGDADGQGTTRRVRQPSVVDDSSSDDDDDDGRNDEIRIHKPRLIDLLPRSLEELELFISMSAKLAWLPLVRGFAQGRAEKLPNLKMLRMRDYDKRYKPPYPCHVGDRLMREARLVRVAAQEMEAEYSRDESGGMGGSMTWENEFWGFATVT</sequence>
<proteinExistence type="predicted"/>
<feature type="domain" description="F-box" evidence="2">
    <location>
        <begin position="1"/>
        <end position="51"/>
    </location>
</feature>
<dbReference type="InterPro" id="IPR001810">
    <property type="entry name" value="F-box_dom"/>
</dbReference>
<accession>A0A136ISP8</accession>
<dbReference type="OrthoDB" id="5421601at2759"/>
<dbReference type="InParanoid" id="A0A136ISP8"/>
<dbReference type="PROSITE" id="PS50181">
    <property type="entry name" value="FBOX"/>
    <property type="match status" value="1"/>
</dbReference>